<name>A0ABR0A5S3_9CRUS</name>
<protein>
    <submittedName>
        <fullName evidence="2">Uncharacterized protein</fullName>
    </submittedName>
</protein>
<feature type="transmembrane region" description="Helical" evidence="1">
    <location>
        <begin position="12"/>
        <end position="36"/>
    </location>
</feature>
<feature type="transmembrane region" description="Helical" evidence="1">
    <location>
        <begin position="73"/>
        <end position="90"/>
    </location>
</feature>
<gene>
    <name evidence="2" type="ORF">OUZ56_002465</name>
</gene>
<organism evidence="2 3">
    <name type="scientific">Daphnia magna</name>
    <dbReference type="NCBI Taxonomy" id="35525"/>
    <lineage>
        <taxon>Eukaryota</taxon>
        <taxon>Metazoa</taxon>
        <taxon>Ecdysozoa</taxon>
        <taxon>Arthropoda</taxon>
        <taxon>Crustacea</taxon>
        <taxon>Branchiopoda</taxon>
        <taxon>Diplostraca</taxon>
        <taxon>Cladocera</taxon>
        <taxon>Anomopoda</taxon>
        <taxon>Daphniidae</taxon>
        <taxon>Daphnia</taxon>
    </lineage>
</organism>
<evidence type="ECO:0000313" key="2">
    <source>
        <dbReference type="EMBL" id="KAK4020495.1"/>
    </source>
</evidence>
<keyword evidence="3" id="KW-1185">Reference proteome</keyword>
<dbReference type="Proteomes" id="UP001234178">
    <property type="component" value="Unassembled WGS sequence"/>
</dbReference>
<sequence>MLEEKLFKILYFLCNIVSLVIRIIIFFRLSTIYYQFLSDPVLEVSTLSQPSTSSFTASLLCQLNDHFQMPSQLFAAFTTLLSLTTCILLCQPFKILFMPSPHYGTNCQVFICVYVKKNAVNKCPQPSERGHLVIFAAPKQLTVMAFAATWNFSSVLGPRALLCPMAMG</sequence>
<proteinExistence type="predicted"/>
<evidence type="ECO:0000256" key="1">
    <source>
        <dbReference type="SAM" id="Phobius"/>
    </source>
</evidence>
<accession>A0ABR0A5S3</accession>
<evidence type="ECO:0000313" key="3">
    <source>
        <dbReference type="Proteomes" id="UP001234178"/>
    </source>
</evidence>
<keyword evidence="1" id="KW-0812">Transmembrane</keyword>
<keyword evidence="1" id="KW-0472">Membrane</keyword>
<keyword evidence="1" id="KW-1133">Transmembrane helix</keyword>
<comment type="caution">
    <text evidence="2">The sequence shown here is derived from an EMBL/GenBank/DDBJ whole genome shotgun (WGS) entry which is preliminary data.</text>
</comment>
<dbReference type="EMBL" id="JAOYFB010000036">
    <property type="protein sequence ID" value="KAK4020495.1"/>
    <property type="molecule type" value="Genomic_DNA"/>
</dbReference>
<reference evidence="2 3" key="1">
    <citation type="journal article" date="2023" name="Nucleic Acids Res.">
        <title>The hologenome of Daphnia magna reveals possible DNA methylation and microbiome-mediated evolution of the host genome.</title>
        <authorList>
            <person name="Chaturvedi A."/>
            <person name="Li X."/>
            <person name="Dhandapani V."/>
            <person name="Marshall H."/>
            <person name="Kissane S."/>
            <person name="Cuenca-Cambronero M."/>
            <person name="Asole G."/>
            <person name="Calvet F."/>
            <person name="Ruiz-Romero M."/>
            <person name="Marangio P."/>
            <person name="Guigo R."/>
            <person name="Rago D."/>
            <person name="Mirbahai L."/>
            <person name="Eastwood N."/>
            <person name="Colbourne J.K."/>
            <person name="Zhou J."/>
            <person name="Mallon E."/>
            <person name="Orsini L."/>
        </authorList>
    </citation>
    <scope>NUCLEOTIDE SEQUENCE [LARGE SCALE GENOMIC DNA]</scope>
    <source>
        <strain evidence="2">LRV0_1</strain>
    </source>
</reference>